<sequence>MWHFHNPVDLHAGAGSLAQLPTLLAGRPALLITFPEAADLGLQQKVAELLGGQLVGIDNSVQPNPDVSWLASMYQRVWQRHAEVPCLIALGGGSVIDCAKAMLAPTPSGRFDELLAHLREDSCFEPDPAQLKSLIAIPTTAGTGSEVTPWATLWDAQGGRKYSLHRPWTWPQAAIIDASLMLSLPAPATLASGLDALSHALEAIWNVHRNPVSSTLACSAARTIVATLPALVRKPGDLALREQMALAALQAGLAFSNTRTALAHSLSYDITLQRGVPHGIACSFSLPHILRLAMGRDGAVDALLLQIFDASSTEQAVARLGGLLESLGVSTDPAHYGLEGRWEAAVQAALCGPRGRNFIAAIH</sequence>
<dbReference type="Gene3D" id="3.40.50.1970">
    <property type="match status" value="1"/>
</dbReference>
<protein>
    <submittedName>
        <fullName evidence="4">Alcohol dehydrogenase</fullName>
    </submittedName>
</protein>
<feature type="domain" description="Alcohol dehydrogenase iron-type/glycerol dehydrogenase GldA" evidence="2">
    <location>
        <begin position="7"/>
        <end position="177"/>
    </location>
</feature>
<evidence type="ECO:0000259" key="2">
    <source>
        <dbReference type="Pfam" id="PF00465"/>
    </source>
</evidence>
<dbReference type="InterPro" id="IPR035873">
    <property type="entry name" value="PhpC"/>
</dbReference>
<dbReference type="InterPro" id="IPR056798">
    <property type="entry name" value="ADH_Fe_C"/>
</dbReference>
<dbReference type="InterPro" id="IPR017775">
    <property type="entry name" value="ADH_Fe_PsrA-like"/>
</dbReference>
<name>A0A225T0S7_9BURK</name>
<gene>
    <name evidence="4" type="ORF">CEJ45_02145</name>
</gene>
<organism evidence="4 5">
    <name type="scientific">Herbaspirillum aquaticum</name>
    <dbReference type="NCBI Taxonomy" id="568783"/>
    <lineage>
        <taxon>Bacteria</taxon>
        <taxon>Pseudomonadati</taxon>
        <taxon>Pseudomonadota</taxon>
        <taxon>Betaproteobacteria</taxon>
        <taxon>Burkholderiales</taxon>
        <taxon>Oxalobacteraceae</taxon>
        <taxon>Herbaspirillum</taxon>
    </lineage>
</organism>
<evidence type="ECO:0000256" key="1">
    <source>
        <dbReference type="ARBA" id="ARBA00023002"/>
    </source>
</evidence>
<dbReference type="SUPFAM" id="SSF56796">
    <property type="entry name" value="Dehydroquinate synthase-like"/>
    <property type="match status" value="1"/>
</dbReference>
<dbReference type="AlphaFoldDB" id="A0A225T0S7"/>
<accession>A0A225T0S7</accession>
<evidence type="ECO:0000313" key="5">
    <source>
        <dbReference type="Proteomes" id="UP000214747"/>
    </source>
</evidence>
<keyword evidence="1" id="KW-0560">Oxidoreductase</keyword>
<comment type="caution">
    <text evidence="4">The sequence shown here is derived from an EMBL/GenBank/DDBJ whole genome shotgun (WGS) entry which is preliminary data.</text>
</comment>
<evidence type="ECO:0000313" key="4">
    <source>
        <dbReference type="EMBL" id="OWY36913.1"/>
    </source>
</evidence>
<dbReference type="EMBL" id="NJGV01000001">
    <property type="protein sequence ID" value="OWY36913.1"/>
    <property type="molecule type" value="Genomic_DNA"/>
</dbReference>
<dbReference type="PANTHER" id="PTHR11496">
    <property type="entry name" value="ALCOHOL DEHYDROGENASE"/>
    <property type="match status" value="1"/>
</dbReference>
<dbReference type="GO" id="GO:0004022">
    <property type="term" value="F:alcohol dehydrogenase (NAD+) activity"/>
    <property type="evidence" value="ECO:0007669"/>
    <property type="project" value="TreeGrafter"/>
</dbReference>
<feature type="domain" description="Fe-containing alcohol dehydrogenase-like C-terminal" evidence="3">
    <location>
        <begin position="189"/>
        <end position="339"/>
    </location>
</feature>
<dbReference type="Proteomes" id="UP000214747">
    <property type="component" value="Unassembled WGS sequence"/>
</dbReference>
<dbReference type="Gene3D" id="1.20.1090.10">
    <property type="entry name" value="Dehydroquinate synthase-like - alpha domain"/>
    <property type="match status" value="1"/>
</dbReference>
<dbReference type="InterPro" id="IPR001670">
    <property type="entry name" value="ADH_Fe/GldA"/>
</dbReference>
<proteinExistence type="predicted"/>
<evidence type="ECO:0000259" key="3">
    <source>
        <dbReference type="Pfam" id="PF25137"/>
    </source>
</evidence>
<dbReference type="NCBIfam" id="TIGR03405">
    <property type="entry name" value="Phn_Fe-ADH"/>
    <property type="match status" value="1"/>
</dbReference>
<dbReference type="InterPro" id="IPR039697">
    <property type="entry name" value="Alcohol_dehydrogenase_Fe"/>
</dbReference>
<dbReference type="InterPro" id="IPR018211">
    <property type="entry name" value="ADH_Fe_CS"/>
</dbReference>
<keyword evidence="5" id="KW-1185">Reference proteome</keyword>
<dbReference type="PANTHER" id="PTHR11496:SF103">
    <property type="entry name" value="DEHYDROGENASE, PUTATIVE-RELATED"/>
    <property type="match status" value="1"/>
</dbReference>
<dbReference type="GO" id="GO:0046872">
    <property type="term" value="F:metal ion binding"/>
    <property type="evidence" value="ECO:0007669"/>
    <property type="project" value="InterPro"/>
</dbReference>
<dbReference type="Pfam" id="PF25137">
    <property type="entry name" value="ADH_Fe_C"/>
    <property type="match status" value="1"/>
</dbReference>
<dbReference type="CDD" id="cd08182">
    <property type="entry name" value="HEPD"/>
    <property type="match status" value="1"/>
</dbReference>
<reference evidence="4 5" key="1">
    <citation type="journal article" date="2010" name="Int. J. Syst. Evol. Microbiol.">
        <title>Reclassification of Herbaspirillum putei as a later heterotypic synonym of Herbaspirillum huttiense, with the description of H. huttiense subsp. huttiense subsp. nov. and H. huttiense subsp. putei subsp. nov., comb. nov., and description of Herbaspirillum aquaticum sp. nov.</title>
        <authorList>
            <person name="Dobritsa A.P."/>
            <person name="Reddy M.C."/>
            <person name="Samadpour M."/>
        </authorList>
    </citation>
    <scope>NUCLEOTIDE SEQUENCE [LARGE SCALE GENOMIC DNA]</scope>
    <source>
        <strain evidence="4 5">IEH 4430</strain>
    </source>
</reference>
<dbReference type="GO" id="GO:0017000">
    <property type="term" value="P:antibiotic biosynthetic process"/>
    <property type="evidence" value="ECO:0007669"/>
    <property type="project" value="InterPro"/>
</dbReference>
<dbReference type="RefSeq" id="WP_088753584.1">
    <property type="nucleotide sequence ID" value="NZ_NJGV01000001.1"/>
</dbReference>
<dbReference type="Pfam" id="PF00465">
    <property type="entry name" value="Fe-ADH"/>
    <property type="match status" value="1"/>
</dbReference>
<dbReference type="PROSITE" id="PS00913">
    <property type="entry name" value="ADH_IRON_1"/>
    <property type="match status" value="1"/>
</dbReference>